<evidence type="ECO:0000313" key="2">
    <source>
        <dbReference type="EMBL" id="MET3793276.1"/>
    </source>
</evidence>
<dbReference type="Pfam" id="PF05406">
    <property type="entry name" value="WGR"/>
    <property type="match status" value="1"/>
</dbReference>
<dbReference type="CDD" id="cd07996">
    <property type="entry name" value="WGR_MMR_like"/>
    <property type="match status" value="1"/>
</dbReference>
<reference evidence="2 3" key="1">
    <citation type="submission" date="2024-06" db="EMBL/GenBank/DDBJ databases">
        <title>Genomic Encyclopedia of Type Strains, Phase IV (KMG-IV): sequencing the most valuable type-strain genomes for metagenomic binning, comparative biology and taxonomic classification.</title>
        <authorList>
            <person name="Goeker M."/>
        </authorList>
    </citation>
    <scope>NUCLEOTIDE SEQUENCE [LARGE SCALE GENOMIC DNA]</scope>
    <source>
        <strain evidence="2 3">DSM 27865</strain>
    </source>
</reference>
<dbReference type="InterPro" id="IPR049809">
    <property type="entry name" value="YehF/YfeS-like_WGR"/>
</dbReference>
<dbReference type="InterPro" id="IPR036930">
    <property type="entry name" value="WGR_dom_sf"/>
</dbReference>
<proteinExistence type="predicted"/>
<comment type="caution">
    <text evidence="2">The sequence shown here is derived from an EMBL/GenBank/DDBJ whole genome shotgun (WGS) entry which is preliminary data.</text>
</comment>
<protein>
    <submittedName>
        <fullName evidence="2">DNA-binding WGR domain protein</fullName>
    </submittedName>
</protein>
<evidence type="ECO:0000259" key="1">
    <source>
        <dbReference type="Pfam" id="PF05406"/>
    </source>
</evidence>
<sequence length="39" mass="4596">MLAQPHRLYIERTDPRKNMARFYALSIDVTLFGTPCLTR</sequence>
<organism evidence="2 3">
    <name type="scientific">Aquamicrobium terrae</name>
    <dbReference type="NCBI Taxonomy" id="1324945"/>
    <lineage>
        <taxon>Bacteria</taxon>
        <taxon>Pseudomonadati</taxon>
        <taxon>Pseudomonadota</taxon>
        <taxon>Alphaproteobacteria</taxon>
        <taxon>Hyphomicrobiales</taxon>
        <taxon>Phyllobacteriaceae</taxon>
        <taxon>Aquamicrobium</taxon>
    </lineage>
</organism>
<dbReference type="EMBL" id="JBEPML010000012">
    <property type="protein sequence ID" value="MET3793276.1"/>
    <property type="molecule type" value="Genomic_DNA"/>
</dbReference>
<accession>A0ABV2N2K5</accession>
<evidence type="ECO:0000313" key="3">
    <source>
        <dbReference type="Proteomes" id="UP001549076"/>
    </source>
</evidence>
<keyword evidence="3" id="KW-1185">Reference proteome</keyword>
<keyword evidence="2" id="KW-0238">DNA-binding</keyword>
<dbReference type="GO" id="GO:0003677">
    <property type="term" value="F:DNA binding"/>
    <property type="evidence" value="ECO:0007669"/>
    <property type="project" value="UniProtKB-KW"/>
</dbReference>
<dbReference type="InterPro" id="IPR008893">
    <property type="entry name" value="WGR_domain"/>
</dbReference>
<dbReference type="Proteomes" id="UP001549076">
    <property type="component" value="Unassembled WGS sequence"/>
</dbReference>
<name>A0ABV2N2K5_9HYPH</name>
<gene>
    <name evidence="2" type="ORF">ABID37_003500</name>
</gene>
<dbReference type="SUPFAM" id="SSF142921">
    <property type="entry name" value="WGR domain-like"/>
    <property type="match status" value="1"/>
</dbReference>
<feature type="domain" description="WGR" evidence="1">
    <location>
        <begin position="7"/>
        <end position="39"/>
    </location>
</feature>